<evidence type="ECO:0000256" key="17">
    <source>
        <dbReference type="ARBA" id="ARBA00023180"/>
    </source>
</evidence>
<dbReference type="GO" id="GO:0004322">
    <property type="term" value="F:ferroxidase activity"/>
    <property type="evidence" value="ECO:0007669"/>
    <property type="project" value="TreeGrafter"/>
</dbReference>
<evidence type="ECO:0000256" key="12">
    <source>
        <dbReference type="ARBA" id="ARBA00023002"/>
    </source>
</evidence>
<dbReference type="InterPro" id="IPR002355">
    <property type="entry name" value="Cu_oxidase_Cu_BS"/>
</dbReference>
<feature type="signal peptide" evidence="19">
    <location>
        <begin position="1"/>
        <end position="22"/>
    </location>
</feature>
<evidence type="ECO:0000313" key="24">
    <source>
        <dbReference type="Proteomes" id="UP000094336"/>
    </source>
</evidence>
<protein>
    <recommendedName>
        <fullName evidence="25">Ferroxidase</fullName>
    </recommendedName>
</protein>
<evidence type="ECO:0000256" key="2">
    <source>
        <dbReference type="ARBA" id="ARBA00004162"/>
    </source>
</evidence>
<evidence type="ECO:0000256" key="9">
    <source>
        <dbReference type="ARBA" id="ARBA00022729"/>
    </source>
</evidence>
<dbReference type="OrthoDB" id="2121828at2759"/>
<dbReference type="FunFam" id="2.60.40.420:FF:000024">
    <property type="entry name" value="FET5p Multicopper oxidase"/>
    <property type="match status" value="1"/>
</dbReference>
<keyword evidence="15" id="KW-0406">Ion transport</keyword>
<keyword evidence="24" id="KW-1185">Reference proteome</keyword>
<evidence type="ECO:0000313" key="23">
    <source>
        <dbReference type="EMBL" id="ODQ81781.1"/>
    </source>
</evidence>
<dbReference type="GO" id="GO:0005507">
    <property type="term" value="F:copper ion binding"/>
    <property type="evidence" value="ECO:0007669"/>
    <property type="project" value="InterPro"/>
</dbReference>
<evidence type="ECO:0000256" key="16">
    <source>
        <dbReference type="ARBA" id="ARBA00023136"/>
    </source>
</evidence>
<evidence type="ECO:0000256" key="15">
    <source>
        <dbReference type="ARBA" id="ARBA00023065"/>
    </source>
</evidence>
<evidence type="ECO:0000259" key="20">
    <source>
        <dbReference type="Pfam" id="PF00394"/>
    </source>
</evidence>
<dbReference type="InterPro" id="IPR045087">
    <property type="entry name" value="Cu-oxidase_fam"/>
</dbReference>
<evidence type="ECO:0000256" key="11">
    <source>
        <dbReference type="ARBA" id="ARBA00022989"/>
    </source>
</evidence>
<evidence type="ECO:0000256" key="10">
    <source>
        <dbReference type="ARBA" id="ARBA00022737"/>
    </source>
</evidence>
<dbReference type="PROSITE" id="PS00080">
    <property type="entry name" value="MULTICOPPER_OXIDASE2"/>
    <property type="match status" value="1"/>
</dbReference>
<keyword evidence="6" id="KW-0410">Iron transport</keyword>
<dbReference type="Pfam" id="PF00394">
    <property type="entry name" value="Cu-oxidase"/>
    <property type="match status" value="1"/>
</dbReference>
<keyword evidence="9 19" id="KW-0732">Signal</keyword>
<dbReference type="CDD" id="cd13851">
    <property type="entry name" value="CuRO_1_Fet3p"/>
    <property type="match status" value="1"/>
</dbReference>
<keyword evidence="17" id="KW-0325">Glycoprotein</keyword>
<dbReference type="FunFam" id="2.60.40.420:FF:000025">
    <property type="entry name" value="FET5p Multicopper oxidase"/>
    <property type="match status" value="1"/>
</dbReference>
<evidence type="ECO:0000256" key="3">
    <source>
        <dbReference type="ARBA" id="ARBA00010609"/>
    </source>
</evidence>
<dbReference type="Pfam" id="PF07731">
    <property type="entry name" value="Cu-oxidase_2"/>
    <property type="match status" value="1"/>
</dbReference>
<dbReference type="Proteomes" id="UP000094336">
    <property type="component" value="Unassembled WGS sequence"/>
</dbReference>
<evidence type="ECO:0000256" key="6">
    <source>
        <dbReference type="ARBA" id="ARBA00022496"/>
    </source>
</evidence>
<evidence type="ECO:0000259" key="22">
    <source>
        <dbReference type="Pfam" id="PF07732"/>
    </source>
</evidence>
<dbReference type="InterPro" id="IPR044130">
    <property type="entry name" value="CuRO_2_Fet3-like"/>
</dbReference>
<evidence type="ECO:0000256" key="14">
    <source>
        <dbReference type="ARBA" id="ARBA00023008"/>
    </source>
</evidence>
<dbReference type="Pfam" id="PF07732">
    <property type="entry name" value="Cu-oxidase_3"/>
    <property type="match status" value="1"/>
</dbReference>
<evidence type="ECO:0000256" key="4">
    <source>
        <dbReference type="ARBA" id="ARBA00022448"/>
    </source>
</evidence>
<keyword evidence="12" id="KW-0560">Oxidoreductase</keyword>
<dbReference type="RefSeq" id="XP_018987109.1">
    <property type="nucleotide sequence ID" value="XM_019128010.1"/>
</dbReference>
<dbReference type="CDD" id="cd13899">
    <property type="entry name" value="CuRO_3_Fet3p"/>
    <property type="match status" value="1"/>
</dbReference>
<dbReference type="GO" id="GO:0033573">
    <property type="term" value="C:high-affinity iron permease complex"/>
    <property type="evidence" value="ECO:0007669"/>
    <property type="project" value="TreeGrafter"/>
</dbReference>
<keyword evidence="16 18" id="KW-0472">Membrane</keyword>
<keyword evidence="11 18" id="KW-1133">Transmembrane helix</keyword>
<feature type="domain" description="Plastocyanin-like" evidence="20">
    <location>
        <begin position="158"/>
        <end position="305"/>
    </location>
</feature>
<proteinExistence type="inferred from homology"/>
<dbReference type="PANTHER" id="PTHR11709:SF361">
    <property type="entry name" value="IRON TRANSPORT MULTICOPPER OXIDASE FET3"/>
    <property type="match status" value="1"/>
</dbReference>
<dbReference type="GO" id="GO:0010106">
    <property type="term" value="P:cellular response to iron ion starvation"/>
    <property type="evidence" value="ECO:0007669"/>
    <property type="project" value="TreeGrafter"/>
</dbReference>
<dbReference type="InterPro" id="IPR011707">
    <property type="entry name" value="Cu-oxidase-like_N"/>
</dbReference>
<evidence type="ECO:0000256" key="18">
    <source>
        <dbReference type="SAM" id="Phobius"/>
    </source>
</evidence>
<dbReference type="PROSITE" id="PS00079">
    <property type="entry name" value="MULTICOPPER_OXIDASE1"/>
    <property type="match status" value="1"/>
</dbReference>
<feature type="chain" id="PRO_5009134472" description="Ferroxidase" evidence="19">
    <location>
        <begin position="23"/>
        <end position="620"/>
    </location>
</feature>
<evidence type="ECO:0000256" key="13">
    <source>
        <dbReference type="ARBA" id="ARBA00023004"/>
    </source>
</evidence>
<dbReference type="GO" id="GO:0033215">
    <property type="term" value="P:reductive iron assimilation"/>
    <property type="evidence" value="ECO:0007669"/>
    <property type="project" value="TreeGrafter"/>
</dbReference>
<dbReference type="InterPro" id="IPR008972">
    <property type="entry name" value="Cupredoxin"/>
</dbReference>
<evidence type="ECO:0000259" key="21">
    <source>
        <dbReference type="Pfam" id="PF07731"/>
    </source>
</evidence>
<feature type="domain" description="Plastocyanin-like" evidence="21">
    <location>
        <begin position="366"/>
        <end position="503"/>
    </location>
</feature>
<dbReference type="AlphaFoldDB" id="A0A1E3QVU6"/>
<dbReference type="CDD" id="cd13877">
    <property type="entry name" value="CuRO_2_Fet3p_like"/>
    <property type="match status" value="1"/>
</dbReference>
<accession>A0A1E3QVU6</accession>
<sequence length="620" mass="70020">MLSLFKVVTALFAVNVLALVSAATPQTHEYWYEATWVTVNPDGVKERQAVGWNNTWPLPNIEVNKGDRLIVHLSNGLGNWNTSLHFHGLFQNGTNQMDGPEMITQCPIVPGGSMTYNFTIPDQSGTYWYHSHTLGQFGDGFRGALIVHEDDFPYEYDEEVVLTVAEWYHDDFFTLKKSFLNLYNPTGAEPIPQNLLWNDTRNGTWKVEPGKTYLLRIVNVGAFVSQYLWMEDHEFTVIEVDGVYVEKNVTDMIYITSAQRYSALVTMKNDTSRNYAFMQAFDLDMLDVQPKDLVVNGTNWIVYDEEAELPGAYDVPEWEFLDDFYLQPVTKEEILDEPDYRITVDVIMDNLGNGVNYAFFNNITYASPKVPLLATVMSSGNLSTNAAIYGSNTHAFVLEKDEVVEIVLNNQDTGKHPFHLHGHTFQVIERGPDYGEEPTPVSWNETEEYDAPEFPMRRDVLYVRAQSFFRIRFKANNPGVWFFHCHIEWHLAQGLALALIEDPAGIQEKETLGENWLANCEAAGVKTIGNAAGNSENFLDLTGENVQQKPLPAGFTARGIVALVFSCIAGLLGVVAIAFYGMADISNIEERIARDLDVDLHEEEEAEGYSHEQYSAEVSK</sequence>
<keyword evidence="8" id="KW-0479">Metal-binding</keyword>
<evidence type="ECO:0008006" key="25">
    <source>
        <dbReference type="Google" id="ProtNLM"/>
    </source>
</evidence>
<keyword evidence="13" id="KW-0408">Iron</keyword>
<evidence type="ECO:0000256" key="8">
    <source>
        <dbReference type="ARBA" id="ARBA00022723"/>
    </source>
</evidence>
<dbReference type="Gene3D" id="2.60.40.420">
    <property type="entry name" value="Cupredoxins - blue copper proteins"/>
    <property type="match status" value="3"/>
</dbReference>
<dbReference type="InterPro" id="IPR001117">
    <property type="entry name" value="Cu-oxidase_2nd"/>
</dbReference>
<keyword evidence="10" id="KW-0677">Repeat</keyword>
<comment type="subcellular location">
    <subcellularLocation>
        <location evidence="2">Cell membrane</location>
        <topology evidence="2">Single-pass membrane protein</topology>
    </subcellularLocation>
</comment>
<evidence type="ECO:0000256" key="19">
    <source>
        <dbReference type="SAM" id="SignalP"/>
    </source>
</evidence>
<dbReference type="InterPro" id="IPR011706">
    <property type="entry name" value="Cu-oxidase_C"/>
</dbReference>
<comment type="cofactor">
    <cofactor evidence="1">
        <name>Cu cation</name>
        <dbReference type="ChEBI" id="CHEBI:23378"/>
    </cofactor>
</comment>
<gene>
    <name evidence="23" type="ORF">BABINDRAFT_160018</name>
</gene>
<keyword evidence="4" id="KW-0813">Transport</keyword>
<dbReference type="InterPro" id="IPR033138">
    <property type="entry name" value="Cu_oxidase_CS"/>
</dbReference>
<evidence type="ECO:0000256" key="7">
    <source>
        <dbReference type="ARBA" id="ARBA00022692"/>
    </source>
</evidence>
<dbReference type="SUPFAM" id="SSF49503">
    <property type="entry name" value="Cupredoxins"/>
    <property type="match status" value="3"/>
</dbReference>
<keyword evidence="5" id="KW-1003">Cell membrane</keyword>
<dbReference type="EMBL" id="KV454427">
    <property type="protein sequence ID" value="ODQ81781.1"/>
    <property type="molecule type" value="Genomic_DNA"/>
</dbReference>
<keyword evidence="14" id="KW-0186">Copper</keyword>
<name>A0A1E3QVU6_9ASCO</name>
<evidence type="ECO:0000256" key="5">
    <source>
        <dbReference type="ARBA" id="ARBA00022475"/>
    </source>
</evidence>
<dbReference type="FunFam" id="2.60.40.420:FF:000022">
    <property type="entry name" value="FET5p Multicopper oxidase"/>
    <property type="match status" value="1"/>
</dbReference>
<keyword evidence="7 18" id="KW-0812">Transmembrane</keyword>
<comment type="similarity">
    <text evidence="3">Belongs to the multicopper oxidase family.</text>
</comment>
<reference evidence="24" key="1">
    <citation type="submission" date="2016-05" db="EMBL/GenBank/DDBJ databases">
        <title>Comparative genomics of biotechnologically important yeasts.</title>
        <authorList>
            <consortium name="DOE Joint Genome Institute"/>
            <person name="Riley R."/>
            <person name="Haridas S."/>
            <person name="Wolfe K.H."/>
            <person name="Lopes M.R."/>
            <person name="Hittinger C.T."/>
            <person name="Goker M."/>
            <person name="Salamov A."/>
            <person name="Wisecaver J."/>
            <person name="Long T.M."/>
            <person name="Aerts A.L."/>
            <person name="Barry K."/>
            <person name="Choi C."/>
            <person name="Clum A."/>
            <person name="Coughlan A.Y."/>
            <person name="Deshpande S."/>
            <person name="Douglass A.P."/>
            <person name="Hanson S.J."/>
            <person name="Klenk H.-P."/>
            <person name="Labutti K."/>
            <person name="Lapidus A."/>
            <person name="Lindquist E."/>
            <person name="Lipzen A."/>
            <person name="Meier-Kolthoff J.P."/>
            <person name="Ohm R.A."/>
            <person name="Otillar R.P."/>
            <person name="Pangilinan J."/>
            <person name="Peng Y."/>
            <person name="Rokas A."/>
            <person name="Rosa C.A."/>
            <person name="Scheuner C."/>
            <person name="Sibirny A.A."/>
            <person name="Slot J.C."/>
            <person name="Stielow J.B."/>
            <person name="Sun H."/>
            <person name="Kurtzman C.P."/>
            <person name="Blackwell M."/>
            <person name="Grigoriev I.V."/>
            <person name="Jeffries T.W."/>
        </authorList>
    </citation>
    <scope>NUCLEOTIDE SEQUENCE [LARGE SCALE GENOMIC DNA]</scope>
    <source>
        <strain evidence="24">NRRL Y-12698</strain>
    </source>
</reference>
<organism evidence="23 24">
    <name type="scientific">Babjeviella inositovora NRRL Y-12698</name>
    <dbReference type="NCBI Taxonomy" id="984486"/>
    <lineage>
        <taxon>Eukaryota</taxon>
        <taxon>Fungi</taxon>
        <taxon>Dikarya</taxon>
        <taxon>Ascomycota</taxon>
        <taxon>Saccharomycotina</taxon>
        <taxon>Pichiomycetes</taxon>
        <taxon>Serinales incertae sedis</taxon>
        <taxon>Babjeviella</taxon>
    </lineage>
</organism>
<dbReference type="PANTHER" id="PTHR11709">
    <property type="entry name" value="MULTI-COPPER OXIDASE"/>
    <property type="match status" value="1"/>
</dbReference>
<feature type="domain" description="Plastocyanin-like" evidence="22">
    <location>
        <begin position="34"/>
        <end position="150"/>
    </location>
</feature>
<dbReference type="STRING" id="984486.A0A1E3QVU6"/>
<feature type="transmembrane region" description="Helical" evidence="18">
    <location>
        <begin position="560"/>
        <end position="582"/>
    </location>
</feature>
<evidence type="ECO:0000256" key="1">
    <source>
        <dbReference type="ARBA" id="ARBA00001935"/>
    </source>
</evidence>
<dbReference type="GeneID" id="30145863"/>